<dbReference type="Gene3D" id="3.30.300.20">
    <property type="match status" value="1"/>
</dbReference>
<gene>
    <name evidence="3" type="primary">khpA</name>
    <name evidence="4" type="ORF">HNR44_001272</name>
</gene>
<dbReference type="Pfam" id="PF13083">
    <property type="entry name" value="KH_KhpA-B"/>
    <property type="match status" value="1"/>
</dbReference>
<keyword evidence="3" id="KW-0133">Cell shape</keyword>
<dbReference type="GO" id="GO:0003723">
    <property type="term" value="F:RNA binding"/>
    <property type="evidence" value="ECO:0007669"/>
    <property type="project" value="UniProtKB-UniRule"/>
</dbReference>
<accession>A0A841PXT0</accession>
<dbReference type="GO" id="GO:0008360">
    <property type="term" value="P:regulation of cell shape"/>
    <property type="evidence" value="ECO:0007669"/>
    <property type="project" value="UniProtKB-KW"/>
</dbReference>
<dbReference type="GO" id="GO:0005737">
    <property type="term" value="C:cytoplasm"/>
    <property type="evidence" value="ECO:0007669"/>
    <property type="project" value="UniProtKB-SubCell"/>
</dbReference>
<evidence type="ECO:0000256" key="1">
    <source>
        <dbReference type="ARBA" id="ARBA00022490"/>
    </source>
</evidence>
<sequence>MQKELVLTIARALVDYPEEINVTEEEVDGVTVITLSAHKDDVGKVIGKNGKIASAIRAVLTAASKDRGKIRLNIAD</sequence>
<proteinExistence type="inferred from homology"/>
<dbReference type="EMBL" id="JACHHJ010000001">
    <property type="protein sequence ID" value="MBB6449323.1"/>
    <property type="molecule type" value="Genomic_DNA"/>
</dbReference>
<dbReference type="InterPro" id="IPR015946">
    <property type="entry name" value="KH_dom-like_a/b"/>
</dbReference>
<keyword evidence="3" id="KW-0961">Cell wall biogenesis/degradation</keyword>
<dbReference type="CDD" id="cd22533">
    <property type="entry name" value="KH-II_YlqC-like"/>
    <property type="match status" value="1"/>
</dbReference>
<keyword evidence="1 3" id="KW-0963">Cytoplasm</keyword>
<dbReference type="InterPro" id="IPR020627">
    <property type="entry name" value="KhpA"/>
</dbReference>
<comment type="subunit">
    <text evidence="3">Forms a complex with KhpB.</text>
</comment>
<name>A0A841PXT0_9BACL</name>
<evidence type="ECO:0000256" key="2">
    <source>
        <dbReference type="ARBA" id="ARBA00022884"/>
    </source>
</evidence>
<comment type="subcellular location">
    <subcellularLocation>
        <location evidence="3">Cytoplasm</location>
    </subcellularLocation>
</comment>
<dbReference type="SUPFAM" id="SSF54814">
    <property type="entry name" value="Prokaryotic type KH domain (KH-domain type II)"/>
    <property type="match status" value="1"/>
</dbReference>
<evidence type="ECO:0000313" key="5">
    <source>
        <dbReference type="Proteomes" id="UP000568839"/>
    </source>
</evidence>
<dbReference type="PANTHER" id="PTHR34654">
    <property type="entry name" value="UPF0109 PROTEIN SCO5592"/>
    <property type="match status" value="1"/>
</dbReference>
<dbReference type="Proteomes" id="UP000568839">
    <property type="component" value="Unassembled WGS sequence"/>
</dbReference>
<dbReference type="GO" id="GO:0009252">
    <property type="term" value="P:peptidoglycan biosynthetic process"/>
    <property type="evidence" value="ECO:0007669"/>
    <property type="project" value="UniProtKB-UniRule"/>
</dbReference>
<protein>
    <recommendedName>
        <fullName evidence="3">RNA-binding protein KhpA</fullName>
    </recommendedName>
    <alternativeName>
        <fullName evidence="3">KH-domain protein A</fullName>
    </alternativeName>
</protein>
<comment type="function">
    <text evidence="3">A probable RNA chaperone. Forms a complex with KhpB which binds to cellular RNA and controls its expression. Plays a role in peptidoglycan (PG) homeostasis and cell length regulation.</text>
</comment>
<keyword evidence="3" id="KW-0143">Chaperone</keyword>
<comment type="similarity">
    <text evidence="3">Belongs to the KhpA RNA-binding protein family.</text>
</comment>
<reference evidence="4 5" key="1">
    <citation type="submission" date="2020-08" db="EMBL/GenBank/DDBJ databases">
        <title>Genomic Encyclopedia of Type Strains, Phase IV (KMG-IV): sequencing the most valuable type-strain genomes for metagenomic binning, comparative biology and taxonomic classification.</title>
        <authorList>
            <person name="Goeker M."/>
        </authorList>
    </citation>
    <scope>NUCLEOTIDE SEQUENCE [LARGE SCALE GENOMIC DNA]</scope>
    <source>
        <strain evidence="4 5">DSM 21769</strain>
    </source>
</reference>
<comment type="caution">
    <text evidence="4">The sequence shown here is derived from an EMBL/GenBank/DDBJ whole genome shotgun (WGS) entry which is preliminary data.</text>
</comment>
<dbReference type="PANTHER" id="PTHR34654:SF1">
    <property type="entry name" value="RNA-BINDING PROTEIN KHPA"/>
    <property type="match status" value="1"/>
</dbReference>
<dbReference type="RefSeq" id="WP_184403219.1">
    <property type="nucleotide sequence ID" value="NZ_JACHHJ010000001.1"/>
</dbReference>
<keyword evidence="2 3" id="KW-0694">RNA-binding</keyword>
<dbReference type="GO" id="GO:0071555">
    <property type="term" value="P:cell wall organization"/>
    <property type="evidence" value="ECO:0007669"/>
    <property type="project" value="UniProtKB-KW"/>
</dbReference>
<dbReference type="HAMAP" id="MF_00088">
    <property type="entry name" value="KhpA"/>
    <property type="match status" value="1"/>
</dbReference>
<organism evidence="4 5">
    <name type="scientific">Geomicrobium halophilum</name>
    <dbReference type="NCBI Taxonomy" id="549000"/>
    <lineage>
        <taxon>Bacteria</taxon>
        <taxon>Bacillati</taxon>
        <taxon>Bacillota</taxon>
        <taxon>Bacilli</taxon>
        <taxon>Bacillales</taxon>
        <taxon>Geomicrobium</taxon>
    </lineage>
</organism>
<evidence type="ECO:0000256" key="3">
    <source>
        <dbReference type="HAMAP-Rule" id="MF_00088"/>
    </source>
</evidence>
<keyword evidence="5" id="KW-1185">Reference proteome</keyword>
<dbReference type="InterPro" id="IPR009019">
    <property type="entry name" value="KH_sf_prok-type"/>
</dbReference>
<dbReference type="AlphaFoldDB" id="A0A841PXT0"/>
<evidence type="ECO:0000313" key="4">
    <source>
        <dbReference type="EMBL" id="MBB6449323.1"/>
    </source>
</evidence>